<reference evidence="5" key="1">
    <citation type="journal article" date="2019" name="Int. J. Syst. Evol. Microbiol.">
        <title>The Global Catalogue of Microorganisms (GCM) 10K type strain sequencing project: providing services to taxonomists for standard genome sequencing and annotation.</title>
        <authorList>
            <consortium name="The Broad Institute Genomics Platform"/>
            <consortium name="The Broad Institute Genome Sequencing Center for Infectious Disease"/>
            <person name="Wu L."/>
            <person name="Ma J."/>
        </authorList>
    </citation>
    <scope>NUCLEOTIDE SEQUENCE [LARGE SCALE GENOMIC DNA]</scope>
    <source>
        <strain evidence="5">JCM 17551</strain>
    </source>
</reference>
<dbReference type="PIRSF" id="PIRSF037354">
    <property type="entry name" value="Txn_actvtr_RtcR"/>
    <property type="match status" value="1"/>
</dbReference>
<dbReference type="PRINTS" id="PR00300">
    <property type="entry name" value="CLPPROTEASEA"/>
</dbReference>
<dbReference type="CDD" id="cd00009">
    <property type="entry name" value="AAA"/>
    <property type="match status" value="1"/>
</dbReference>
<keyword evidence="5" id="KW-1185">Reference proteome</keyword>
<keyword evidence="1" id="KW-0547">Nucleotide-binding</keyword>
<dbReference type="InterPro" id="IPR001270">
    <property type="entry name" value="ClpA/B"/>
</dbReference>
<evidence type="ECO:0000313" key="5">
    <source>
        <dbReference type="Proteomes" id="UP001501565"/>
    </source>
</evidence>
<name>A0ABP7NDR6_9GAMM</name>
<dbReference type="PANTHER" id="PTHR32071:SF14">
    <property type="entry name" value="TRANSCRIPTIONAL REGULATORY PROTEIN RTCR"/>
    <property type="match status" value="1"/>
</dbReference>
<feature type="domain" description="Sigma-54 factor interaction" evidence="3">
    <location>
        <begin position="184"/>
        <end position="422"/>
    </location>
</feature>
<dbReference type="Pfam" id="PF06956">
    <property type="entry name" value="RtcR"/>
    <property type="match status" value="1"/>
</dbReference>
<dbReference type="EMBL" id="BAABBN010000017">
    <property type="protein sequence ID" value="GAA3943864.1"/>
    <property type="molecule type" value="Genomic_DNA"/>
</dbReference>
<dbReference type="RefSeq" id="WP_344800880.1">
    <property type="nucleotide sequence ID" value="NZ_BAABBN010000017.1"/>
</dbReference>
<dbReference type="SMART" id="SM00382">
    <property type="entry name" value="AAA"/>
    <property type="match status" value="1"/>
</dbReference>
<keyword evidence="2" id="KW-0067">ATP-binding</keyword>
<dbReference type="Gene3D" id="1.10.8.60">
    <property type="match status" value="1"/>
</dbReference>
<dbReference type="Gene3D" id="3.40.50.300">
    <property type="entry name" value="P-loop containing nucleotide triphosphate hydrolases"/>
    <property type="match status" value="1"/>
</dbReference>
<gene>
    <name evidence="4" type="primary">rtcR</name>
    <name evidence="4" type="ORF">GCM10022277_44550</name>
</gene>
<dbReference type="InterPro" id="IPR003593">
    <property type="entry name" value="AAA+_ATPase"/>
</dbReference>
<dbReference type="Pfam" id="PF00158">
    <property type="entry name" value="Sigma54_activat"/>
    <property type="match status" value="1"/>
</dbReference>
<accession>A0ABP7NDR6</accession>
<comment type="caution">
    <text evidence="4">The sequence shown here is derived from an EMBL/GenBank/DDBJ whole genome shotgun (WGS) entry which is preliminary data.</text>
</comment>
<dbReference type="SUPFAM" id="SSF52540">
    <property type="entry name" value="P-loop containing nucleoside triphosphate hydrolases"/>
    <property type="match status" value="1"/>
</dbReference>
<dbReference type="InterPro" id="IPR009715">
    <property type="entry name" value="RtcR"/>
</dbReference>
<evidence type="ECO:0000256" key="1">
    <source>
        <dbReference type="ARBA" id="ARBA00022741"/>
    </source>
</evidence>
<evidence type="ECO:0000313" key="4">
    <source>
        <dbReference type="EMBL" id="GAA3943864.1"/>
    </source>
</evidence>
<dbReference type="InterPro" id="IPR027417">
    <property type="entry name" value="P-loop_NTPase"/>
</dbReference>
<organism evidence="4 5">
    <name type="scientific">Litoribacillus peritrichatus</name>
    <dbReference type="NCBI Taxonomy" id="718191"/>
    <lineage>
        <taxon>Bacteria</taxon>
        <taxon>Pseudomonadati</taxon>
        <taxon>Pseudomonadota</taxon>
        <taxon>Gammaproteobacteria</taxon>
        <taxon>Oceanospirillales</taxon>
        <taxon>Oceanospirillaceae</taxon>
        <taxon>Litoribacillus</taxon>
    </lineage>
</organism>
<dbReference type="PANTHER" id="PTHR32071">
    <property type="entry name" value="TRANSCRIPTIONAL REGULATORY PROTEIN"/>
    <property type="match status" value="1"/>
</dbReference>
<evidence type="ECO:0000256" key="2">
    <source>
        <dbReference type="ARBA" id="ARBA00022840"/>
    </source>
</evidence>
<proteinExistence type="predicted"/>
<evidence type="ECO:0000259" key="3">
    <source>
        <dbReference type="PROSITE" id="PS50045"/>
    </source>
</evidence>
<dbReference type="Proteomes" id="UP001501565">
    <property type="component" value="Unassembled WGS sequence"/>
</dbReference>
<dbReference type="NCBIfam" id="NF038308">
    <property type="entry name" value="RNA_repair_RtcR"/>
    <property type="match status" value="1"/>
</dbReference>
<protein>
    <submittedName>
        <fullName evidence="4">RNA repair transcriptional activator RtcR</fullName>
    </submittedName>
</protein>
<dbReference type="InterPro" id="IPR017183">
    <property type="entry name" value="Sigma54_dep_tscrpt_act_RtcR"/>
</dbReference>
<dbReference type="InterPro" id="IPR002078">
    <property type="entry name" value="Sigma_54_int"/>
</dbReference>
<sequence>MKKTVVIGFLGNVLDFRSRGAKRWEKWRPSISLCMQDSLNVDRFELLHHREDNRLAHNTASDMQTISEEIDVRLHSVENENPWDFEQVYSTLLDFCMNYDFKPDQEDYLLHITTGTHVAQICWFLLCEANYIPAKLVQTSPDKEHRGPKGQYQIIDLDLSKYDAINSRFKHQHLEGTEFLKSGIATRNGKFNQMIQQIEKVAIRSTAPLLITGPTGAGKSQLAKRIYLLKQKRGLIHGEYVSVNCATLRGDGAMSALFGHTKGAFTGAQTKRQGLLARADQGLLFLDEIGELNPDEQAMLLHALEEKSFYPVGSDTPIHSDFQLIAGTNKDLHKAVAEGTFRDDLLARINLWSYQLPGLQSRREDIEPNLDYELHQMEIQHNHKVSFNKTARQKYLEFGLSSEACWQNNFRDLNASVQRMTTLADGGRINEENVNEEIDRLKNHWQTPHQQQSLVSLEDYFTQATLHDIDLFDQWQLQKVIEVCQQSKTISDAGRKLFNQSRLKKKSVNDAHRLKQYLTRFDLNFDDLIQ</sequence>
<dbReference type="PROSITE" id="PS50045">
    <property type="entry name" value="SIGMA54_INTERACT_4"/>
    <property type="match status" value="1"/>
</dbReference>